<sequence>MTRFVEVGEDVYVGRYPQWDVNVGVVVGSSGALVVDTRASLRQGREALDDLRPVLRDRRVVAVAATHVHFDHTFGAGAFDPVTVYAHDAVGVSLPAHRDSIREQVRAELTNGPSAVEGESYSADDLSDLLRTPLRMPDVTFARSAVLDLGSRMVTLSYAGRGHTDGDIAVQVGDAGVVFLGDLVEESASPSFGSDSHLLEWAATLTAHLADLPGDTSVVPGHGIPVDVSFVAAQRDSIAEMATAITAAFAAGLALPDARAAARGIVPFPDAVVDVAVGRGYAALSA</sequence>
<dbReference type="STRING" id="1194083.BN12_10010"/>
<dbReference type="InterPro" id="IPR050855">
    <property type="entry name" value="NDM-1-like"/>
</dbReference>
<dbReference type="EMBL" id="CAJB01000001">
    <property type="protein sequence ID" value="CCH75863.1"/>
    <property type="molecule type" value="Genomic_DNA"/>
</dbReference>
<feature type="domain" description="Metallo-beta-lactamase" evidence="1">
    <location>
        <begin position="20"/>
        <end position="222"/>
    </location>
</feature>
<dbReference type="SMART" id="SM00849">
    <property type="entry name" value="Lactamase_B"/>
    <property type="match status" value="1"/>
</dbReference>
<dbReference type="Gene3D" id="3.60.15.10">
    <property type="entry name" value="Ribonuclease Z/Hydroxyacylglutathione hydrolase-like"/>
    <property type="match status" value="1"/>
</dbReference>
<dbReference type="InterPro" id="IPR036866">
    <property type="entry name" value="RibonucZ/Hydroxyglut_hydro"/>
</dbReference>
<evidence type="ECO:0000313" key="2">
    <source>
        <dbReference type="EMBL" id="CCH75863.1"/>
    </source>
</evidence>
<accession>A0A077LSJ8</accession>
<gene>
    <name evidence="2" type="ORF">BN12_10010</name>
</gene>
<dbReference type="Proteomes" id="UP000035721">
    <property type="component" value="Unassembled WGS sequence"/>
</dbReference>
<dbReference type="SUPFAM" id="SSF56281">
    <property type="entry name" value="Metallo-hydrolase/oxidoreductase"/>
    <property type="match status" value="1"/>
</dbReference>
<reference evidence="2 3" key="1">
    <citation type="journal article" date="2013" name="ISME J.">
        <title>A metabolic model for members of the genus Tetrasphaera involved in enhanced biological phosphorus removal.</title>
        <authorList>
            <person name="Kristiansen R."/>
            <person name="Nguyen H.T.T."/>
            <person name="Saunders A.M."/>
            <person name="Nielsen J.L."/>
            <person name="Wimmer R."/>
            <person name="Le V.Q."/>
            <person name="McIlroy S.J."/>
            <person name="Petrovski S."/>
            <person name="Seviour R.J."/>
            <person name="Calteau A."/>
            <person name="Nielsen K.L."/>
            <person name="Nielsen P.H."/>
        </authorList>
    </citation>
    <scope>NUCLEOTIDE SEQUENCE [LARGE SCALE GENOMIC DNA]</scope>
    <source>
        <strain evidence="2 3">T1-X7</strain>
    </source>
</reference>
<evidence type="ECO:0000259" key="1">
    <source>
        <dbReference type="SMART" id="SM00849"/>
    </source>
</evidence>
<evidence type="ECO:0000313" key="3">
    <source>
        <dbReference type="Proteomes" id="UP000035721"/>
    </source>
</evidence>
<proteinExistence type="predicted"/>
<organism evidence="2 3">
    <name type="scientific">Nostocoides japonicum T1-X7</name>
    <dbReference type="NCBI Taxonomy" id="1194083"/>
    <lineage>
        <taxon>Bacteria</taxon>
        <taxon>Bacillati</taxon>
        <taxon>Actinomycetota</taxon>
        <taxon>Actinomycetes</taxon>
        <taxon>Micrococcales</taxon>
        <taxon>Intrasporangiaceae</taxon>
        <taxon>Nostocoides</taxon>
    </lineage>
</organism>
<protein>
    <submittedName>
        <fullName evidence="2">Beta-lactamase domain protein</fullName>
    </submittedName>
</protein>
<dbReference type="AlphaFoldDB" id="A0A077LSJ8"/>
<comment type="caution">
    <text evidence="2">The sequence shown here is derived from an EMBL/GenBank/DDBJ whole genome shotgun (WGS) entry which is preliminary data.</text>
</comment>
<dbReference type="PANTHER" id="PTHR42951:SF4">
    <property type="entry name" value="ACYL-COENZYME A THIOESTERASE MBLAC2"/>
    <property type="match status" value="1"/>
</dbReference>
<name>A0A077LSJ8_9MICO</name>
<keyword evidence="3" id="KW-1185">Reference proteome</keyword>
<dbReference type="RefSeq" id="WP_048549501.1">
    <property type="nucleotide sequence ID" value="NZ_HF570958.1"/>
</dbReference>
<dbReference type="PANTHER" id="PTHR42951">
    <property type="entry name" value="METALLO-BETA-LACTAMASE DOMAIN-CONTAINING"/>
    <property type="match status" value="1"/>
</dbReference>
<dbReference type="Pfam" id="PF00753">
    <property type="entry name" value="Lactamase_B"/>
    <property type="match status" value="1"/>
</dbReference>
<dbReference type="OrthoDB" id="2273115at2"/>
<dbReference type="InterPro" id="IPR001279">
    <property type="entry name" value="Metallo-B-lactamas"/>
</dbReference>
<dbReference type="CDD" id="cd16282">
    <property type="entry name" value="metallo-hydrolase-like_MBL-fold"/>
    <property type="match status" value="1"/>
</dbReference>